<protein>
    <recommendedName>
        <fullName evidence="4">Lipoprotein</fullName>
    </recommendedName>
</protein>
<keyword evidence="1" id="KW-0732">Signal</keyword>
<organism evidence="2 3">
    <name type="scientific">Roseivivax marinus</name>
    <dbReference type="NCBI Taxonomy" id="1379903"/>
    <lineage>
        <taxon>Bacteria</taxon>
        <taxon>Pseudomonadati</taxon>
        <taxon>Pseudomonadota</taxon>
        <taxon>Alphaproteobacteria</taxon>
        <taxon>Rhodobacterales</taxon>
        <taxon>Roseobacteraceae</taxon>
        <taxon>Roseivivax</taxon>
    </lineage>
</organism>
<dbReference type="Proteomes" id="UP000019063">
    <property type="component" value="Unassembled WGS sequence"/>
</dbReference>
<keyword evidence="3" id="KW-1185">Reference proteome</keyword>
<dbReference type="RefSeq" id="WP_043845350.1">
    <property type="nucleotide sequence ID" value="NZ_AQQW01000009.1"/>
</dbReference>
<sequence>MRPVLTALLLAAALPLSGCLAIRAADTAKDATVFTTKTAVKGTVGAGKLATRPFRERDDD</sequence>
<dbReference type="EMBL" id="AQQW01000009">
    <property type="protein sequence ID" value="ETW11832.1"/>
    <property type="molecule type" value="Genomic_DNA"/>
</dbReference>
<dbReference type="AlphaFoldDB" id="W4HGE6"/>
<feature type="signal peptide" evidence="1">
    <location>
        <begin position="1"/>
        <end position="24"/>
    </location>
</feature>
<comment type="caution">
    <text evidence="2">The sequence shown here is derived from an EMBL/GenBank/DDBJ whole genome shotgun (WGS) entry which is preliminary data.</text>
</comment>
<evidence type="ECO:0000256" key="1">
    <source>
        <dbReference type="SAM" id="SignalP"/>
    </source>
</evidence>
<accession>W4HGE6</accession>
<evidence type="ECO:0000313" key="3">
    <source>
        <dbReference type="Proteomes" id="UP000019063"/>
    </source>
</evidence>
<evidence type="ECO:0000313" key="2">
    <source>
        <dbReference type="EMBL" id="ETW11832.1"/>
    </source>
</evidence>
<gene>
    <name evidence="2" type="ORF">ATO8_14237</name>
</gene>
<reference evidence="2 3" key="1">
    <citation type="journal article" date="2014" name="Antonie Van Leeuwenhoek">
        <title>Roseivivax atlanticus sp. nov., isolated from surface seawater of the Atlantic Ocean.</title>
        <authorList>
            <person name="Li G."/>
            <person name="Lai Q."/>
            <person name="Liu X."/>
            <person name="Sun F."/>
            <person name="Shao Z."/>
        </authorList>
    </citation>
    <scope>NUCLEOTIDE SEQUENCE [LARGE SCALE GENOMIC DNA]</scope>
    <source>
        <strain evidence="2 3">22II-s10s</strain>
    </source>
</reference>
<feature type="chain" id="PRO_5004843223" description="Lipoprotein" evidence="1">
    <location>
        <begin position="25"/>
        <end position="60"/>
    </location>
</feature>
<proteinExistence type="predicted"/>
<evidence type="ECO:0008006" key="4">
    <source>
        <dbReference type="Google" id="ProtNLM"/>
    </source>
</evidence>
<name>W4HGE6_9RHOB</name>
<dbReference type="STRING" id="1379903.ATO8_14237"/>